<dbReference type="HOGENOM" id="CLU_011106_1_0_3"/>
<comment type="subcellular location">
    <subcellularLocation>
        <location evidence="3">Cytoplasm</location>
    </subcellularLocation>
</comment>
<dbReference type="eggNOG" id="COG1161">
    <property type="taxonomic scope" value="Bacteria"/>
</dbReference>
<dbReference type="InterPro" id="IPR006073">
    <property type="entry name" value="GTP-bd"/>
</dbReference>
<dbReference type="GO" id="GO:0005525">
    <property type="term" value="F:GTP binding"/>
    <property type="evidence" value="ECO:0007669"/>
    <property type="project" value="UniProtKB-KW"/>
</dbReference>
<evidence type="ECO:0000256" key="1">
    <source>
        <dbReference type="ARBA" id="ARBA00022741"/>
    </source>
</evidence>
<dbReference type="KEGG" id="dsl:Dacsa_0188"/>
<gene>
    <name evidence="6" type="ORF">Dacsa_0188</name>
</gene>
<name>K9YR98_DACS8</name>
<dbReference type="PANTHER" id="PTHR45782:SF5">
    <property type="entry name" value="DAR GTPASE 3, CHLOROPLASTIC"/>
    <property type="match status" value="1"/>
</dbReference>
<dbReference type="GO" id="GO:0006412">
    <property type="term" value="P:translation"/>
    <property type="evidence" value="ECO:0007669"/>
    <property type="project" value="TreeGrafter"/>
</dbReference>
<comment type="function">
    <text evidence="3">Required for a late step of 50S ribosomal subunit assembly. Has GTPase activity.</text>
</comment>
<dbReference type="STRING" id="13035.Dacsa_0188"/>
<accession>K9YR98</accession>
<reference evidence="6" key="1">
    <citation type="submission" date="2012-04" db="EMBL/GenBank/DDBJ databases">
        <title>Finished genome of Dactylococcopsis salina PCC 8305.</title>
        <authorList>
            <consortium name="US DOE Joint Genome Institute"/>
            <person name="Gugger M."/>
            <person name="Coursin T."/>
            <person name="Rippka R."/>
            <person name="Tandeau De Marsac N."/>
            <person name="Huntemann M."/>
            <person name="Wei C.-L."/>
            <person name="Han J."/>
            <person name="Detter J.C."/>
            <person name="Han C."/>
            <person name="Tapia R."/>
            <person name="Daligault H."/>
            <person name="Chen A."/>
            <person name="Krypides N."/>
            <person name="Mavromatis K."/>
            <person name="Markowitz V."/>
            <person name="Szeto E."/>
            <person name="Ivanova N."/>
            <person name="Ovchinnikova G."/>
            <person name="Pagani I."/>
            <person name="Pati A."/>
            <person name="Goodwin L."/>
            <person name="Peters L."/>
            <person name="Pitluck S."/>
            <person name="Woyke T."/>
            <person name="Kerfeld C."/>
        </authorList>
    </citation>
    <scope>NUCLEOTIDE SEQUENCE [LARGE SCALE GENOMIC DNA]</scope>
    <source>
        <strain evidence="6">PCC 8305</strain>
    </source>
</reference>
<evidence type="ECO:0000313" key="6">
    <source>
        <dbReference type="EMBL" id="AFZ49002.1"/>
    </source>
</evidence>
<dbReference type="RefSeq" id="WP_015228015.1">
    <property type="nucleotide sequence ID" value="NC_019780.1"/>
</dbReference>
<dbReference type="InterPro" id="IPR019991">
    <property type="entry name" value="GTP-bd_ribosome_bgen"/>
</dbReference>
<dbReference type="PATRIC" id="fig|13035.3.peg.218"/>
<comment type="similarity">
    <text evidence="3">Belongs to the TRAFAC class YlqF/YawG GTPase family. MTG1 subfamily.</text>
</comment>
<keyword evidence="7" id="KW-1185">Reference proteome</keyword>
<evidence type="ECO:0000313" key="7">
    <source>
        <dbReference type="Proteomes" id="UP000010482"/>
    </source>
</evidence>
<organism evidence="6 7">
    <name type="scientific">Dactylococcopsis salina (strain PCC 8305)</name>
    <name type="common">Myxobactron salinum</name>
    <dbReference type="NCBI Taxonomy" id="13035"/>
    <lineage>
        <taxon>Bacteria</taxon>
        <taxon>Bacillati</taxon>
        <taxon>Cyanobacteriota</taxon>
        <taxon>Cyanophyceae</taxon>
        <taxon>Nodosilineales</taxon>
        <taxon>Cymatolegaceae</taxon>
        <taxon>Dactylococcopsis</taxon>
    </lineage>
</organism>
<dbReference type="OrthoDB" id="9779790at2"/>
<proteinExistence type="inferred from homology"/>
<dbReference type="PRINTS" id="PR00326">
    <property type="entry name" value="GTP1OBG"/>
</dbReference>
<feature type="binding site" evidence="4">
    <location>
        <position position="175"/>
    </location>
    <ligand>
        <name>GTP</name>
        <dbReference type="ChEBI" id="CHEBI:37565"/>
    </ligand>
</feature>
<dbReference type="SUPFAM" id="SSF52540">
    <property type="entry name" value="P-loop containing nucleoside triphosphate hydrolases"/>
    <property type="match status" value="1"/>
</dbReference>
<evidence type="ECO:0000256" key="2">
    <source>
        <dbReference type="ARBA" id="ARBA00023134"/>
    </source>
</evidence>
<dbReference type="Pfam" id="PF01926">
    <property type="entry name" value="MMR_HSR1"/>
    <property type="match status" value="1"/>
</dbReference>
<dbReference type="GO" id="GO:0003924">
    <property type="term" value="F:GTPase activity"/>
    <property type="evidence" value="ECO:0007669"/>
    <property type="project" value="TreeGrafter"/>
</dbReference>
<keyword evidence="1 3" id="KW-0547">Nucleotide-binding</keyword>
<dbReference type="CDD" id="cd01856">
    <property type="entry name" value="YlqF"/>
    <property type="match status" value="1"/>
</dbReference>
<dbReference type="Proteomes" id="UP000010482">
    <property type="component" value="Chromosome"/>
</dbReference>
<dbReference type="EMBL" id="CP003944">
    <property type="protein sequence ID" value="AFZ49002.1"/>
    <property type="molecule type" value="Genomic_DNA"/>
</dbReference>
<evidence type="ECO:0000259" key="5">
    <source>
        <dbReference type="Pfam" id="PF01926"/>
    </source>
</evidence>
<dbReference type="InterPro" id="IPR027417">
    <property type="entry name" value="P-loop_NTPase"/>
</dbReference>
<dbReference type="PIRSF" id="PIRSF006230">
    <property type="entry name" value="MG442"/>
    <property type="match status" value="1"/>
</dbReference>
<keyword evidence="2 3" id="KW-0342">GTP-binding</keyword>
<feature type="domain" description="G" evidence="5">
    <location>
        <begin position="124"/>
        <end position="182"/>
    </location>
</feature>
<feature type="binding site" evidence="4">
    <location>
        <begin position="59"/>
        <end position="62"/>
    </location>
    <ligand>
        <name>GTP</name>
        <dbReference type="ChEBI" id="CHEBI:37565"/>
    </ligand>
</feature>
<dbReference type="PANTHER" id="PTHR45782">
    <property type="entry name" value="MITOCHONDRIAL RIBOSOME-ASSOCIATED GTPASE 1"/>
    <property type="match status" value="1"/>
</dbReference>
<dbReference type="InterPro" id="IPR016478">
    <property type="entry name" value="GTPase_MTG1"/>
</dbReference>
<sequence length="280" mass="31388">MAIIQWYPGHIAKAEQELKRQLKNVDVVLEVLDARIPLASQHPQVSQWVGSKPRLLVINRQDMIPEELHSQWVAWFQSQGYSPYLTDAQAGKGIKSLLKAAQKAGEAVNEKRRSRGMRDRPVRAVVMGFPNVGKSALINRLVGRKIVQSARKAGVTRQLKWVRISDQIDLLDAPGVIPPKLKDQAAAIKLAICDDIGEAGYDLQNIASDLIDLLKQLHFTDVLENRYHLEVSNFTGSAYLSALATQRHNQDKERTARELLNDFRKGLMGTIPLELPPELV</sequence>
<evidence type="ECO:0000256" key="4">
    <source>
        <dbReference type="PIRSR" id="PIRSR006230-1"/>
    </source>
</evidence>
<dbReference type="AlphaFoldDB" id="K9YR98"/>
<dbReference type="GO" id="GO:0005737">
    <property type="term" value="C:cytoplasm"/>
    <property type="evidence" value="ECO:0007669"/>
    <property type="project" value="UniProtKB-SubCell"/>
</dbReference>
<dbReference type="NCBIfam" id="TIGR03596">
    <property type="entry name" value="GTPase_YlqF"/>
    <property type="match status" value="1"/>
</dbReference>
<keyword evidence="3" id="KW-0963">Cytoplasm</keyword>
<dbReference type="Gene3D" id="3.40.50.300">
    <property type="entry name" value="P-loop containing nucleotide triphosphate hydrolases"/>
    <property type="match status" value="1"/>
</dbReference>
<protein>
    <recommendedName>
        <fullName evidence="3">Ribosome biogenesis GTPase A</fullName>
    </recommendedName>
</protein>
<dbReference type="Gene3D" id="1.10.1580.10">
    <property type="match status" value="1"/>
</dbReference>
<evidence type="ECO:0000256" key="3">
    <source>
        <dbReference type="PIRNR" id="PIRNR006230"/>
    </source>
</evidence>
<dbReference type="FunFam" id="3.40.50.300:FF:001189">
    <property type="entry name" value="DAR GTPase 3 chloroplastic"/>
    <property type="match status" value="1"/>
</dbReference>
<dbReference type="InterPro" id="IPR023179">
    <property type="entry name" value="GTP-bd_ortho_bundle_sf"/>
</dbReference>